<feature type="region of interest" description="Disordered" evidence="1">
    <location>
        <begin position="1"/>
        <end position="55"/>
    </location>
</feature>
<accession>W4Q1B4</accession>
<protein>
    <submittedName>
        <fullName evidence="2">Uncharacterized protein</fullName>
    </submittedName>
</protein>
<sequence length="55" mass="6539">MDKKDQLNNEDTKYRGGRYRTTDNHIPKNVRDQFFGDVLKQSRKNKRKGDSVILN</sequence>
<dbReference type="Proteomes" id="UP000018890">
    <property type="component" value="Unassembled WGS sequence"/>
</dbReference>
<evidence type="ECO:0000256" key="1">
    <source>
        <dbReference type="SAM" id="MobiDB-lite"/>
    </source>
</evidence>
<dbReference type="STRING" id="1236970.JCM9140_1142"/>
<feature type="compositionally biased region" description="Basic and acidic residues" evidence="1">
    <location>
        <begin position="1"/>
        <end position="31"/>
    </location>
</feature>
<evidence type="ECO:0000313" key="3">
    <source>
        <dbReference type="Proteomes" id="UP000018890"/>
    </source>
</evidence>
<proteinExistence type="predicted"/>
<reference evidence="2" key="1">
    <citation type="journal article" date="2014" name="Genome Announc.">
        <title>Draft Genome Sequences of Three Alkaliphilic Bacillus Strains, Bacillus wakoensis JCM 9140T, Bacillus akibai JCM 9157T, and Bacillus hemicellulosilyticus JCM 9152T.</title>
        <authorList>
            <person name="Yuki M."/>
            <person name="Oshima K."/>
            <person name="Suda W."/>
            <person name="Oshida Y."/>
            <person name="Kitamura K."/>
            <person name="Iida T."/>
            <person name="Hattori M."/>
            <person name="Ohkuma M."/>
        </authorList>
    </citation>
    <scope>NUCLEOTIDE SEQUENCE [LARGE SCALE GENOMIC DNA]</scope>
    <source>
        <strain evidence="2">JCM 9140</strain>
    </source>
</reference>
<name>W4Q1B4_9BACI</name>
<dbReference type="EMBL" id="BAUT01000007">
    <property type="protein sequence ID" value="GAE25164.1"/>
    <property type="molecule type" value="Genomic_DNA"/>
</dbReference>
<gene>
    <name evidence="2" type="ORF">JCM9140_1142</name>
</gene>
<dbReference type="AlphaFoldDB" id="W4Q1B4"/>
<organism evidence="2 3">
    <name type="scientific">Halalkalibacter wakoensis JCM 9140</name>
    <dbReference type="NCBI Taxonomy" id="1236970"/>
    <lineage>
        <taxon>Bacteria</taxon>
        <taxon>Bacillati</taxon>
        <taxon>Bacillota</taxon>
        <taxon>Bacilli</taxon>
        <taxon>Bacillales</taxon>
        <taxon>Bacillaceae</taxon>
        <taxon>Halalkalibacter</taxon>
    </lineage>
</organism>
<dbReference type="RefSeq" id="WP_156314771.1">
    <property type="nucleotide sequence ID" value="NZ_BAUT01000007.1"/>
</dbReference>
<comment type="caution">
    <text evidence="2">The sequence shown here is derived from an EMBL/GenBank/DDBJ whole genome shotgun (WGS) entry which is preliminary data.</text>
</comment>
<keyword evidence="3" id="KW-1185">Reference proteome</keyword>
<evidence type="ECO:0000313" key="2">
    <source>
        <dbReference type="EMBL" id="GAE25164.1"/>
    </source>
</evidence>